<dbReference type="PANTHER" id="PTHR33546">
    <property type="entry name" value="LARGE, MULTIFUNCTIONAL SECRETED PROTEIN-RELATED"/>
    <property type="match status" value="1"/>
</dbReference>
<evidence type="ECO:0000256" key="1">
    <source>
        <dbReference type="SAM" id="MobiDB-lite"/>
    </source>
</evidence>
<dbReference type="STRING" id="947166.A0A1D1VZL1"/>
<gene>
    <name evidence="4" type="primary">RvY_16740-1</name>
    <name evidence="4" type="synonym">RvY_16740.1</name>
    <name evidence="4" type="ORF">RvY_16740</name>
</gene>
<feature type="compositionally biased region" description="Polar residues" evidence="1">
    <location>
        <begin position="29"/>
        <end position="38"/>
    </location>
</feature>
<feature type="signal peptide" evidence="2">
    <location>
        <begin position="1"/>
        <end position="19"/>
    </location>
</feature>
<sequence>MRLFSILVCLINIWNPSWSQQLPRINQVDNPQTYSIDPNSLPPPFATSSARRGSLQIPQPHDATLNVPKGFTVNIFSSGEFPNDYQKPRQMALTPNGDIFLTDMEAGDVFVLRDNNNDGVADERFTFATGLTEPFGLTFSDGFLYVADVHSVVRYPYRSGQTKARSAAEKIADLTDDRGHSTRDIKFSLDGSKFFVAVGSTGNVNIERDPLRAAITSFNPDGSNRQTYATGLRNPVSLAVNPVNGVLWTCVNERDETGDDLVPDYATSVQEGGFYGWPYSYIGQNPDPRVPQIRPDLVSRAIVPDVLFTSHSAPLGITFYTGTQFPKEYHGDAFVTLHGSWNRHKMTGFKVVRIKFQNGKVIRNEYEDFLTGWLRSADDNTVWGRPVGVVVAADGSLLVSDDGAKKIWRISYCGNNC</sequence>
<evidence type="ECO:0000313" key="4">
    <source>
        <dbReference type="EMBL" id="GAV06817.1"/>
    </source>
</evidence>
<name>A0A1D1VZL1_RAMVA</name>
<evidence type="ECO:0000313" key="5">
    <source>
        <dbReference type="Proteomes" id="UP000186922"/>
    </source>
</evidence>
<dbReference type="InterPro" id="IPR011041">
    <property type="entry name" value="Quinoprot_gluc/sorb_DH_b-prop"/>
</dbReference>
<dbReference type="SUPFAM" id="SSF50952">
    <property type="entry name" value="Soluble quinoprotein glucose dehydrogenase"/>
    <property type="match status" value="1"/>
</dbReference>
<dbReference type="Proteomes" id="UP000186922">
    <property type="component" value="Unassembled WGS sequence"/>
</dbReference>
<dbReference type="PANTHER" id="PTHR33546:SF1">
    <property type="entry name" value="LARGE, MULTIFUNCTIONAL SECRETED PROTEIN"/>
    <property type="match status" value="1"/>
</dbReference>
<dbReference type="InterPro" id="IPR054539">
    <property type="entry name" value="Beta-prop_PDH"/>
</dbReference>
<accession>A0A1D1VZL1</accession>
<protein>
    <recommendedName>
        <fullName evidence="3">Pyrroloquinoline quinone-dependent pyranose dehydrogenase beta-propeller domain-containing protein</fullName>
    </recommendedName>
</protein>
<feature type="domain" description="Pyrroloquinoline quinone-dependent pyranose dehydrogenase beta-propeller" evidence="3">
    <location>
        <begin position="302"/>
        <end position="410"/>
    </location>
</feature>
<dbReference type="InterPro" id="IPR011042">
    <property type="entry name" value="6-blade_b-propeller_TolB-like"/>
</dbReference>
<keyword evidence="5" id="KW-1185">Reference proteome</keyword>
<feature type="domain" description="Pyrroloquinoline quinone-dependent pyranose dehydrogenase beta-propeller" evidence="3">
    <location>
        <begin position="81"/>
        <end position="257"/>
    </location>
</feature>
<organism evidence="4 5">
    <name type="scientific">Ramazzottius varieornatus</name>
    <name type="common">Water bear</name>
    <name type="synonym">Tardigrade</name>
    <dbReference type="NCBI Taxonomy" id="947166"/>
    <lineage>
        <taxon>Eukaryota</taxon>
        <taxon>Metazoa</taxon>
        <taxon>Ecdysozoa</taxon>
        <taxon>Tardigrada</taxon>
        <taxon>Eutardigrada</taxon>
        <taxon>Parachela</taxon>
        <taxon>Hypsibioidea</taxon>
        <taxon>Ramazzottiidae</taxon>
        <taxon>Ramazzottius</taxon>
    </lineage>
</organism>
<reference evidence="4 5" key="1">
    <citation type="journal article" date="2016" name="Nat. Commun.">
        <title>Extremotolerant tardigrade genome and improved radiotolerance of human cultured cells by tardigrade-unique protein.</title>
        <authorList>
            <person name="Hashimoto T."/>
            <person name="Horikawa D.D."/>
            <person name="Saito Y."/>
            <person name="Kuwahara H."/>
            <person name="Kozuka-Hata H."/>
            <person name="Shin-I T."/>
            <person name="Minakuchi Y."/>
            <person name="Ohishi K."/>
            <person name="Motoyama A."/>
            <person name="Aizu T."/>
            <person name="Enomoto A."/>
            <person name="Kondo K."/>
            <person name="Tanaka S."/>
            <person name="Hara Y."/>
            <person name="Koshikawa S."/>
            <person name="Sagara H."/>
            <person name="Miura T."/>
            <person name="Yokobori S."/>
            <person name="Miyagawa K."/>
            <person name="Suzuki Y."/>
            <person name="Kubo T."/>
            <person name="Oyama M."/>
            <person name="Kohara Y."/>
            <person name="Fujiyama A."/>
            <person name="Arakawa K."/>
            <person name="Katayama T."/>
            <person name="Toyoda A."/>
            <person name="Kunieda T."/>
        </authorList>
    </citation>
    <scope>NUCLEOTIDE SEQUENCE [LARGE SCALE GENOMIC DNA]</scope>
    <source>
        <strain evidence="4 5">YOKOZUNA-1</strain>
    </source>
</reference>
<dbReference type="AlphaFoldDB" id="A0A1D1VZL1"/>
<dbReference type="Gene3D" id="2.120.10.30">
    <property type="entry name" value="TolB, C-terminal domain"/>
    <property type="match status" value="1"/>
</dbReference>
<dbReference type="Pfam" id="PF22807">
    <property type="entry name" value="TrAA12"/>
    <property type="match status" value="2"/>
</dbReference>
<keyword evidence="2" id="KW-0732">Signal</keyword>
<evidence type="ECO:0000256" key="2">
    <source>
        <dbReference type="SAM" id="SignalP"/>
    </source>
</evidence>
<proteinExistence type="predicted"/>
<evidence type="ECO:0000259" key="3">
    <source>
        <dbReference type="Pfam" id="PF22807"/>
    </source>
</evidence>
<feature type="region of interest" description="Disordered" evidence="1">
    <location>
        <begin position="29"/>
        <end position="53"/>
    </location>
</feature>
<feature type="chain" id="PRO_5008899024" description="Pyrroloquinoline quinone-dependent pyranose dehydrogenase beta-propeller domain-containing protein" evidence="2">
    <location>
        <begin position="20"/>
        <end position="417"/>
    </location>
</feature>
<comment type="caution">
    <text evidence="4">The sequence shown here is derived from an EMBL/GenBank/DDBJ whole genome shotgun (WGS) entry which is preliminary data.</text>
</comment>
<dbReference type="OrthoDB" id="9972746at2759"/>
<dbReference type="EMBL" id="BDGG01000014">
    <property type="protein sequence ID" value="GAV06817.1"/>
    <property type="molecule type" value="Genomic_DNA"/>
</dbReference>